<keyword evidence="2" id="KW-1185">Reference proteome</keyword>
<protein>
    <submittedName>
        <fullName evidence="1">Uncharacterized protein</fullName>
    </submittedName>
</protein>
<reference evidence="1 2" key="1">
    <citation type="journal article" date="2018" name="Cell">
        <title>The Chara Genome: Secondary Complexity and Implications for Plant Terrestrialization.</title>
        <authorList>
            <person name="Nishiyama T."/>
            <person name="Sakayama H."/>
            <person name="Vries J.D."/>
            <person name="Buschmann H."/>
            <person name="Saint-Marcoux D."/>
            <person name="Ullrich K.K."/>
            <person name="Haas F.B."/>
            <person name="Vanderstraeten L."/>
            <person name="Becker D."/>
            <person name="Lang D."/>
            <person name="Vosolsobe S."/>
            <person name="Rombauts S."/>
            <person name="Wilhelmsson P.K.I."/>
            <person name="Janitza P."/>
            <person name="Kern R."/>
            <person name="Heyl A."/>
            <person name="Rumpler F."/>
            <person name="Villalobos L.I.A.C."/>
            <person name="Clay J.M."/>
            <person name="Skokan R."/>
            <person name="Toyoda A."/>
            <person name="Suzuki Y."/>
            <person name="Kagoshima H."/>
            <person name="Schijlen E."/>
            <person name="Tajeshwar N."/>
            <person name="Catarino B."/>
            <person name="Hetherington A.J."/>
            <person name="Saltykova A."/>
            <person name="Bonnot C."/>
            <person name="Breuninger H."/>
            <person name="Symeonidi A."/>
            <person name="Radhakrishnan G.V."/>
            <person name="Van Nieuwerburgh F."/>
            <person name="Deforce D."/>
            <person name="Chang C."/>
            <person name="Karol K.G."/>
            <person name="Hedrich R."/>
            <person name="Ulvskov P."/>
            <person name="Glockner G."/>
            <person name="Delwiche C.F."/>
            <person name="Petrasek J."/>
            <person name="Van de Peer Y."/>
            <person name="Friml J."/>
            <person name="Beilby M."/>
            <person name="Dolan L."/>
            <person name="Kohara Y."/>
            <person name="Sugano S."/>
            <person name="Fujiyama A."/>
            <person name="Delaux P.-M."/>
            <person name="Quint M."/>
            <person name="TheiBen G."/>
            <person name="Hagemann M."/>
            <person name="Harholt J."/>
            <person name="Dunand C."/>
            <person name="Zachgo S."/>
            <person name="Langdale J."/>
            <person name="Maumus F."/>
            <person name="Straeten D.V.D."/>
            <person name="Gould S.B."/>
            <person name="Rensing S.A."/>
        </authorList>
    </citation>
    <scope>NUCLEOTIDE SEQUENCE [LARGE SCALE GENOMIC DNA]</scope>
    <source>
        <strain evidence="1 2">S276</strain>
    </source>
</reference>
<sequence length="102" mass="11899">MLGGRERWNRYPGGGIAAGHKNEYRLGVLIRNWVEDEHARQRWYANRGRCRNPLEDLAVNGQFYGVTTHMASFRPEGKTGQDLLLQYNRRDLDPHFGEKMLI</sequence>
<evidence type="ECO:0000313" key="1">
    <source>
        <dbReference type="EMBL" id="GBG60034.1"/>
    </source>
</evidence>
<accession>A0A388JQF3</accession>
<dbReference type="Proteomes" id="UP000265515">
    <property type="component" value="Unassembled WGS sequence"/>
</dbReference>
<dbReference type="AlphaFoldDB" id="A0A388JQF3"/>
<proteinExistence type="predicted"/>
<organism evidence="1 2">
    <name type="scientific">Chara braunii</name>
    <name type="common">Braun's stonewort</name>
    <dbReference type="NCBI Taxonomy" id="69332"/>
    <lineage>
        <taxon>Eukaryota</taxon>
        <taxon>Viridiplantae</taxon>
        <taxon>Streptophyta</taxon>
        <taxon>Charophyceae</taxon>
        <taxon>Charales</taxon>
        <taxon>Characeae</taxon>
        <taxon>Chara</taxon>
    </lineage>
</organism>
<dbReference type="OrthoDB" id="522049at2759"/>
<name>A0A388JQF3_CHABU</name>
<dbReference type="EMBL" id="BFEA01000008">
    <property type="protein sequence ID" value="GBG60034.1"/>
    <property type="molecule type" value="Genomic_DNA"/>
</dbReference>
<gene>
    <name evidence="1" type="ORF">CBR_g365</name>
</gene>
<evidence type="ECO:0000313" key="2">
    <source>
        <dbReference type="Proteomes" id="UP000265515"/>
    </source>
</evidence>
<dbReference type="Gramene" id="GBG60034">
    <property type="protein sequence ID" value="GBG60034"/>
    <property type="gene ID" value="CBR_g365"/>
</dbReference>
<comment type="caution">
    <text evidence="1">The sequence shown here is derived from an EMBL/GenBank/DDBJ whole genome shotgun (WGS) entry which is preliminary data.</text>
</comment>